<dbReference type="SUPFAM" id="SSF56988">
    <property type="entry name" value="Anthrax protective antigen"/>
    <property type="match status" value="1"/>
</dbReference>
<reference evidence="1" key="1">
    <citation type="submission" date="2022-06" db="EMBL/GenBank/DDBJ databases">
        <title>Alkalimarinus sp. nov., isolated from gut of a Alitta virens.</title>
        <authorList>
            <person name="Yang A.I."/>
            <person name="Shin N.-R."/>
        </authorList>
    </citation>
    <scope>NUCLEOTIDE SEQUENCE</scope>
    <source>
        <strain evidence="1">A2M4</strain>
    </source>
</reference>
<dbReference type="EMBL" id="CP100390">
    <property type="protein sequence ID" value="UZE95438.1"/>
    <property type="molecule type" value="Genomic_DNA"/>
</dbReference>
<gene>
    <name evidence="1" type="ORF">NKI27_15390</name>
</gene>
<organism evidence="1 2">
    <name type="scientific">Alkalimarinus alittae</name>
    <dbReference type="NCBI Taxonomy" id="2961619"/>
    <lineage>
        <taxon>Bacteria</taxon>
        <taxon>Pseudomonadati</taxon>
        <taxon>Pseudomonadota</taxon>
        <taxon>Gammaproteobacteria</taxon>
        <taxon>Alteromonadales</taxon>
        <taxon>Alteromonadaceae</taxon>
        <taxon>Alkalimarinus</taxon>
    </lineage>
</organism>
<accession>A0ABY6N013</accession>
<name>A0ABY6N013_9ALTE</name>
<proteinExistence type="predicted"/>
<evidence type="ECO:0000313" key="1">
    <source>
        <dbReference type="EMBL" id="UZE95438.1"/>
    </source>
</evidence>
<dbReference type="RefSeq" id="WP_265046927.1">
    <property type="nucleotide sequence ID" value="NZ_CP100390.1"/>
</dbReference>
<dbReference type="PROSITE" id="PS51257">
    <property type="entry name" value="PROKAR_LIPOPROTEIN"/>
    <property type="match status" value="1"/>
</dbReference>
<keyword evidence="2" id="KW-1185">Reference proteome</keyword>
<protein>
    <recommendedName>
        <fullName evidence="3">PA14 domain-containing protein</fullName>
    </recommendedName>
</protein>
<evidence type="ECO:0008006" key="3">
    <source>
        <dbReference type="Google" id="ProtNLM"/>
    </source>
</evidence>
<sequence length="516" mass="58588">MRTKILIIFLTITFLQGCDNSEKQARLLLNQAIKDWDEGEITFAERKFELIETNYLETSVATESIKERSQRKQKYKAKYNPVLAKRANRGQFSRKVYQAIEAFFEANGAYPENLNTIEPKDVSDSAKYLSLCSYDRALFNYGYQLNCKAADTAYKSEALSNLHRSTGKNSSTSKKQIKVIDDFPQANRTWGDKFNPNNDIPSKGFRAYYFDTSEPTQVIARELVDGVKINYIYNKFQNIRSQDFGAYWVGTVKLDKSETKQIAISQSWAKTRLIIDGRIVYEGGSDKEILLTLAEGNHLVEVEYVNNWHTTEFSVSFIDQVEKLTPAEIEQRLKSNLLGDYEIYYAGLYESDKKDLSVVLNMEKTSKQIVLFLGSYSSIQWHISNPFDVDIRAVVYGSYSPGTTVVGDINPETLLLVANGQIGSHSAQRKCSCVGSHFHCEGRSLMSTKNTVEKMGRSKLTGFSGKYSAGSLRIPEVIVNSRYLEDLEQEAKEVDVARQSCKKQTDPNFENMFDGK</sequence>
<evidence type="ECO:0000313" key="2">
    <source>
        <dbReference type="Proteomes" id="UP001163739"/>
    </source>
</evidence>
<dbReference type="Proteomes" id="UP001163739">
    <property type="component" value="Chromosome"/>
</dbReference>